<dbReference type="Proteomes" id="UP000281128">
    <property type="component" value="Unassembled WGS sequence"/>
</dbReference>
<reference evidence="1 2" key="1">
    <citation type="submission" date="2018-09" db="EMBL/GenBank/DDBJ databases">
        <title>Roseovarius spongiae sp. nov., isolated from a marine sponge.</title>
        <authorList>
            <person name="Zhuang L."/>
            <person name="Luo L."/>
        </authorList>
    </citation>
    <scope>NUCLEOTIDE SEQUENCE [LARGE SCALE GENOMIC DNA]</scope>
    <source>
        <strain evidence="1 2">HN-E21</strain>
    </source>
</reference>
<accession>A0A3A8B705</accession>
<gene>
    <name evidence="1" type="ORF">D6850_19010</name>
</gene>
<dbReference type="AlphaFoldDB" id="A0A3A8B705"/>
<evidence type="ECO:0000313" key="1">
    <source>
        <dbReference type="EMBL" id="RKF12241.1"/>
    </source>
</evidence>
<organism evidence="1 2">
    <name type="scientific">Roseovarius spongiae</name>
    <dbReference type="NCBI Taxonomy" id="2320272"/>
    <lineage>
        <taxon>Bacteria</taxon>
        <taxon>Pseudomonadati</taxon>
        <taxon>Pseudomonadota</taxon>
        <taxon>Alphaproteobacteria</taxon>
        <taxon>Rhodobacterales</taxon>
        <taxon>Roseobacteraceae</taxon>
        <taxon>Roseovarius</taxon>
    </lineage>
</organism>
<proteinExistence type="predicted"/>
<evidence type="ECO:0000313" key="2">
    <source>
        <dbReference type="Proteomes" id="UP000281128"/>
    </source>
</evidence>
<name>A0A3A8B705_9RHOB</name>
<keyword evidence="2" id="KW-1185">Reference proteome</keyword>
<protein>
    <submittedName>
        <fullName evidence="1">Uncharacterized protein</fullName>
    </submittedName>
</protein>
<comment type="caution">
    <text evidence="1">The sequence shown here is derived from an EMBL/GenBank/DDBJ whole genome shotgun (WGS) entry which is preliminary data.</text>
</comment>
<sequence>MTVVSSWGCLVLNGERRLRRLITGHEGSPPRSAPNLAHRHDRRLFLSLVRAPSAQAGAGATALAIAQMKPTISRAMAVMTTTFALPAVTRWR</sequence>
<dbReference type="EMBL" id="RAPE01000011">
    <property type="protein sequence ID" value="RKF12241.1"/>
    <property type="molecule type" value="Genomic_DNA"/>
</dbReference>